<organism evidence="4 5">
    <name type="scientific">Nicrophorus vespilloides</name>
    <name type="common">Boreal carrion beetle</name>
    <dbReference type="NCBI Taxonomy" id="110193"/>
    <lineage>
        <taxon>Eukaryota</taxon>
        <taxon>Metazoa</taxon>
        <taxon>Ecdysozoa</taxon>
        <taxon>Arthropoda</taxon>
        <taxon>Hexapoda</taxon>
        <taxon>Insecta</taxon>
        <taxon>Pterygota</taxon>
        <taxon>Neoptera</taxon>
        <taxon>Endopterygota</taxon>
        <taxon>Coleoptera</taxon>
        <taxon>Polyphaga</taxon>
        <taxon>Staphyliniformia</taxon>
        <taxon>Silphidae</taxon>
        <taxon>Nicrophorinae</taxon>
        <taxon>Nicrophorus</taxon>
    </lineage>
</organism>
<dbReference type="Pfam" id="PF00125">
    <property type="entry name" value="Histone"/>
    <property type="match status" value="1"/>
</dbReference>
<feature type="domain" description="Core Histone H2A/H2B/H3" evidence="3">
    <location>
        <begin position="88"/>
        <end position="163"/>
    </location>
</feature>
<dbReference type="SMART" id="SM00428">
    <property type="entry name" value="H3"/>
    <property type="match status" value="1"/>
</dbReference>
<comment type="similarity">
    <text evidence="1">Belongs to the histone H3 family.</text>
</comment>
<evidence type="ECO:0000313" key="4">
    <source>
        <dbReference type="Proteomes" id="UP000695000"/>
    </source>
</evidence>
<proteinExistence type="inferred from homology"/>
<dbReference type="SUPFAM" id="SSF47113">
    <property type="entry name" value="Histone-fold"/>
    <property type="match status" value="1"/>
</dbReference>
<sequence length="177" mass="19972">MYGVLIIVRALPSDFENILGLINTRLLQVMIILQMTRTRHGDSSPNNSTPNLSGKLANKPKRKKTKNVTICQGSIKQVISKKLIKEMNRLQVTVHDIIPKLPFCRLIKELMHQFGADRIQGIALQGLQAAAEMYLVQLFEDSNLCTHHGKRATLMPPDMKLVLTLRSRYDNIAVDSL</sequence>
<dbReference type="PRINTS" id="PR00622">
    <property type="entry name" value="HISTONEH3"/>
</dbReference>
<dbReference type="InterPro" id="IPR007125">
    <property type="entry name" value="H2A/H2B/H3"/>
</dbReference>
<dbReference type="InterPro" id="IPR009072">
    <property type="entry name" value="Histone-fold"/>
</dbReference>
<name>A0ABM1N5D5_NICVS</name>
<dbReference type="Gene3D" id="1.10.20.10">
    <property type="entry name" value="Histone, subunit A"/>
    <property type="match status" value="1"/>
</dbReference>
<feature type="compositionally biased region" description="Polar residues" evidence="2">
    <location>
        <begin position="43"/>
        <end position="52"/>
    </location>
</feature>
<evidence type="ECO:0000256" key="2">
    <source>
        <dbReference type="SAM" id="MobiDB-lite"/>
    </source>
</evidence>
<dbReference type="Proteomes" id="UP000695000">
    <property type="component" value="Unplaced"/>
</dbReference>
<reference evidence="5" key="1">
    <citation type="submission" date="2025-08" db="UniProtKB">
        <authorList>
            <consortium name="RefSeq"/>
        </authorList>
    </citation>
    <scope>IDENTIFICATION</scope>
    <source>
        <tissue evidence="5">Whole Larva</tissue>
    </source>
</reference>
<protein>
    <submittedName>
        <fullName evidence="5">Histone H3-5-like isoform X1</fullName>
    </submittedName>
</protein>
<keyword evidence="4" id="KW-1185">Reference proteome</keyword>
<dbReference type="GeneID" id="108566578"/>
<evidence type="ECO:0000313" key="5">
    <source>
        <dbReference type="RefSeq" id="XP_017782035.1"/>
    </source>
</evidence>
<evidence type="ECO:0000259" key="3">
    <source>
        <dbReference type="Pfam" id="PF00125"/>
    </source>
</evidence>
<dbReference type="RefSeq" id="XP_017782035.1">
    <property type="nucleotide sequence ID" value="XM_017926546.1"/>
</dbReference>
<accession>A0ABM1N5D5</accession>
<dbReference type="InterPro" id="IPR000164">
    <property type="entry name" value="Histone_H3/CENP-A"/>
</dbReference>
<evidence type="ECO:0000256" key="1">
    <source>
        <dbReference type="ARBA" id="ARBA00010343"/>
    </source>
</evidence>
<dbReference type="PANTHER" id="PTHR11426">
    <property type="entry name" value="HISTONE H3"/>
    <property type="match status" value="1"/>
</dbReference>
<gene>
    <name evidence="5" type="primary">LOC108566578</name>
</gene>
<feature type="region of interest" description="Disordered" evidence="2">
    <location>
        <begin position="39"/>
        <end position="64"/>
    </location>
</feature>